<reference evidence="1 2" key="1">
    <citation type="submission" date="2023-05" db="EMBL/GenBank/DDBJ databases">
        <title>A 100% complete, gapless, phased diploid assembly of the Scenedesmus obliquus UTEX 3031 genome.</title>
        <authorList>
            <person name="Biondi T.C."/>
            <person name="Hanschen E.R."/>
            <person name="Kwon T."/>
            <person name="Eng W."/>
            <person name="Kruse C.P.S."/>
            <person name="Koehler S.I."/>
            <person name="Kunde Y."/>
            <person name="Gleasner C.D."/>
            <person name="You Mak K.T."/>
            <person name="Polle J."/>
            <person name="Hovde B.T."/>
            <person name="Starkenburg S.R."/>
        </authorList>
    </citation>
    <scope>NUCLEOTIDE SEQUENCE [LARGE SCALE GENOMIC DNA]</scope>
    <source>
        <strain evidence="1 2">DOE0152z</strain>
    </source>
</reference>
<proteinExistence type="predicted"/>
<evidence type="ECO:0000313" key="1">
    <source>
        <dbReference type="EMBL" id="WIA08106.1"/>
    </source>
</evidence>
<accession>A0ABY8TIH2</accession>
<gene>
    <name evidence="1" type="ORF">OEZ85_007568</name>
</gene>
<dbReference type="EMBL" id="CP126208">
    <property type="protein sequence ID" value="WIA08106.1"/>
    <property type="molecule type" value="Genomic_DNA"/>
</dbReference>
<keyword evidence="2" id="KW-1185">Reference proteome</keyword>
<name>A0ABY8TIH2_TETOB</name>
<sequence>MLHHAAALTGFAPGANNIVAALEVLDLTSNALRMLFHEDDRCEVHHVLSRLPLTAVALGDNGSYVVSFEDGDALWSVVSDELHDMLKTTLKYKRKVASVALGRNQGSDTYCTAEVPEEVYFMRRNTGVTYMGEQCEEELQAAWDAGQGDRFVVKVSFAPNNGWFAQRQVGAKWSGLPDSLDEWLDKKWDKHDGVQQLSVGHNGEWFVLFKDGHYGSNGVHPALCKLLYSKRGKKRTGGVQWVELGPDGTWVALFDKYTAWYGNVDLTEALLSCMVVAAAPAAAVAGATGQNEGSRCEVHHVHCRLPLRAVALGDNSTYVIAYEDGDTAWSAGLSAGLCKTLEAAGRDITSVALGRNKGSDTYATSENPGDVYFVSVDGGVTTYMGPQCASGLQKMWNTGEGDKRVVKVSFAPDKGWFVLKRGQGTTRLGLPKSLNDRYDDYVVKYDGVQQLSVGHNGECFVRLRSARAWNGVHPTLNMLLKQDVSSSMTGAVQWVELGPDGTWVALFDKYTAWYGNHALTKALLSCK</sequence>
<dbReference type="Proteomes" id="UP001244341">
    <property type="component" value="Chromosome 1b"/>
</dbReference>
<protein>
    <submittedName>
        <fullName evidence="1">Uncharacterized protein</fullName>
    </submittedName>
</protein>
<evidence type="ECO:0000313" key="2">
    <source>
        <dbReference type="Proteomes" id="UP001244341"/>
    </source>
</evidence>
<organism evidence="1 2">
    <name type="scientific">Tetradesmus obliquus</name>
    <name type="common">Green alga</name>
    <name type="synonym">Acutodesmus obliquus</name>
    <dbReference type="NCBI Taxonomy" id="3088"/>
    <lineage>
        <taxon>Eukaryota</taxon>
        <taxon>Viridiplantae</taxon>
        <taxon>Chlorophyta</taxon>
        <taxon>core chlorophytes</taxon>
        <taxon>Chlorophyceae</taxon>
        <taxon>CS clade</taxon>
        <taxon>Sphaeropleales</taxon>
        <taxon>Scenedesmaceae</taxon>
        <taxon>Tetradesmus</taxon>
    </lineage>
</organism>